<keyword evidence="2" id="KW-0238">DNA-binding</keyword>
<accession>A0ABX8HPN0</accession>
<name>A0ABX8HPN0_9PSED</name>
<evidence type="ECO:0000259" key="4">
    <source>
        <dbReference type="PROSITE" id="PS50949"/>
    </source>
</evidence>
<keyword evidence="6" id="KW-1185">Reference proteome</keyword>
<dbReference type="SMART" id="SM00345">
    <property type="entry name" value="HTH_GNTR"/>
    <property type="match status" value="1"/>
</dbReference>
<keyword evidence="3" id="KW-0804">Transcription</keyword>
<dbReference type="RefSeq" id="WP_216703922.1">
    <property type="nucleotide sequence ID" value="NZ_CP076668.1"/>
</dbReference>
<dbReference type="Pfam" id="PF00392">
    <property type="entry name" value="GntR"/>
    <property type="match status" value="1"/>
</dbReference>
<evidence type="ECO:0000256" key="1">
    <source>
        <dbReference type="ARBA" id="ARBA00023015"/>
    </source>
</evidence>
<dbReference type="PANTHER" id="PTHR46577">
    <property type="entry name" value="HTH-TYPE TRANSCRIPTIONAL REGULATORY PROTEIN GABR"/>
    <property type="match status" value="1"/>
</dbReference>
<reference evidence="6" key="1">
    <citation type="submission" date="2021-06" db="EMBL/GenBank/DDBJ databases">
        <title>Identification of Pseudomonas cichorii causing bacterial leaf black spot of flue-cured tobacco, a new disease in China.</title>
        <authorList>
            <person name="Lu C.-H."/>
        </authorList>
    </citation>
    <scope>NUCLEOTIDE SEQUENCE [LARGE SCALE GENOMIC DNA]</scope>
    <source>
        <strain evidence="6">LJ2</strain>
    </source>
</reference>
<organism evidence="5 6">
    <name type="scientific">Pseudomonas lijiangensis</name>
    <dbReference type="NCBI Taxonomy" id="2995658"/>
    <lineage>
        <taxon>Bacteria</taxon>
        <taxon>Pseudomonadati</taxon>
        <taxon>Pseudomonadota</taxon>
        <taxon>Gammaproteobacteria</taxon>
        <taxon>Pseudomonadales</taxon>
        <taxon>Pseudomonadaceae</taxon>
        <taxon>Pseudomonas</taxon>
    </lineage>
</organism>
<evidence type="ECO:0000256" key="3">
    <source>
        <dbReference type="ARBA" id="ARBA00023163"/>
    </source>
</evidence>
<dbReference type="PANTHER" id="PTHR46577:SF1">
    <property type="entry name" value="HTH-TYPE TRANSCRIPTIONAL REGULATORY PROTEIN GABR"/>
    <property type="match status" value="1"/>
</dbReference>
<proteinExistence type="predicted"/>
<keyword evidence="5" id="KW-0808">Transferase</keyword>
<evidence type="ECO:0000313" key="6">
    <source>
        <dbReference type="Proteomes" id="UP000683401"/>
    </source>
</evidence>
<gene>
    <name evidence="5" type="ORF">KQP88_19305</name>
</gene>
<keyword evidence="1" id="KW-0805">Transcription regulation</keyword>
<dbReference type="Proteomes" id="UP000683401">
    <property type="component" value="Chromosome"/>
</dbReference>
<protein>
    <submittedName>
        <fullName evidence="5">PLP-dependent aminotransferase family protein</fullName>
    </submittedName>
</protein>
<dbReference type="EMBL" id="CP076668">
    <property type="protein sequence ID" value="QWU82163.1"/>
    <property type="molecule type" value="Genomic_DNA"/>
</dbReference>
<dbReference type="PROSITE" id="PS50949">
    <property type="entry name" value="HTH_GNTR"/>
    <property type="match status" value="1"/>
</dbReference>
<dbReference type="InterPro" id="IPR051446">
    <property type="entry name" value="HTH_trans_reg/aminotransferase"/>
</dbReference>
<dbReference type="CDD" id="cd00609">
    <property type="entry name" value="AAT_like"/>
    <property type="match status" value="1"/>
</dbReference>
<dbReference type="GO" id="GO:0008483">
    <property type="term" value="F:transaminase activity"/>
    <property type="evidence" value="ECO:0007669"/>
    <property type="project" value="UniProtKB-KW"/>
</dbReference>
<dbReference type="Pfam" id="PF00155">
    <property type="entry name" value="Aminotran_1_2"/>
    <property type="match status" value="1"/>
</dbReference>
<feature type="domain" description="HTH gntR-type" evidence="4">
    <location>
        <begin position="3"/>
        <end position="71"/>
    </location>
</feature>
<evidence type="ECO:0000313" key="5">
    <source>
        <dbReference type="EMBL" id="QWU82163.1"/>
    </source>
</evidence>
<dbReference type="InterPro" id="IPR000524">
    <property type="entry name" value="Tscrpt_reg_HTH_GntR"/>
</dbReference>
<evidence type="ECO:0000256" key="2">
    <source>
        <dbReference type="ARBA" id="ARBA00023125"/>
    </source>
</evidence>
<keyword evidence="5" id="KW-0032">Aminotransferase</keyword>
<dbReference type="CDD" id="cd07377">
    <property type="entry name" value="WHTH_GntR"/>
    <property type="match status" value="1"/>
</dbReference>
<sequence>MPRSRYKAVVDALATDIRAGKLSPGTRLPTHRELSKRESVALVTASRIYAELEQMGLVSGEVGRGTFVRETSLPLSHGIDQQNVAAGMIDLNFNYPSLPEQAELLRTALRQLALSGDLESLLRYQPHGGRLHERASVARHLLERGLVVEPPQVLLVNGAQHGLAVTLMALLRPGDVIAADALTYPGFKVLAEALHLEIVAVPSSENGLDLSALERLCKRRPVRAIYTMPTLHNPLGWVMPLSERERLAAIARKHDLTIIEDAAYAYLVEAAPPPLAMLAPERTVYVSGFSKSVATGLRVGFVAAPPQLIPNLERTIRATTWNTPGVLTAIVTAWLDDGTVARLEVEKRQDAQSRQALAAAVLEGVRYVSHPSSYFLWLPLTEDARADQITMALMQEQISVSTAEPFSTSAHVPHAIRLALGSADMKSLEVALKRVRWVVGLYSWRMCADRE</sequence>
<dbReference type="InterPro" id="IPR004839">
    <property type="entry name" value="Aminotransferase_I/II_large"/>
</dbReference>